<name>A0ABS7ZW19_9GAMM</name>
<proteinExistence type="inferred from homology"/>
<comment type="caution">
    <text evidence="6">The sequence shown here is derived from an EMBL/GenBank/DDBJ whole genome shotgun (WGS) entry which is preliminary data.</text>
</comment>
<feature type="domain" description="HTH lysR-type" evidence="5">
    <location>
        <begin position="10"/>
        <end position="67"/>
    </location>
</feature>
<dbReference type="SUPFAM" id="SSF53850">
    <property type="entry name" value="Periplasmic binding protein-like II"/>
    <property type="match status" value="1"/>
</dbReference>
<evidence type="ECO:0000256" key="2">
    <source>
        <dbReference type="ARBA" id="ARBA00023015"/>
    </source>
</evidence>
<sequence>MNRQPHRDLPTLNLLRTFEAAGQHLSFKLAAEQLCVTPSAVSQQIQLLESQLGVQLFERLNRSLRFTVAGETYWQQVSQQLNLLRDSTTQLRQQHGHRRLRVSVMPPVANRVLFPNLEDFQQRYPDIELHIETALNYTDLQQRKADVAIRFGSPPWSGLQHEKLLDVSIQLVCPPGFSARFNLPHTTSNICQMPRIEMSDRPDSWQRFFEQTGLCNNTGNDAKVTHVDDYPAAIQAAENLGAALALYPIENPLIRAGRLESPFPPLGPLSEAVYAVYAEQWQHEPAARAFIIWISEQLNKLSDK</sequence>
<protein>
    <submittedName>
        <fullName evidence="6">LysR family transcriptional regulator</fullName>
    </submittedName>
</protein>
<evidence type="ECO:0000259" key="5">
    <source>
        <dbReference type="PROSITE" id="PS50931"/>
    </source>
</evidence>
<reference evidence="6 7" key="1">
    <citation type="submission" date="2020-12" db="EMBL/GenBank/DDBJ databases">
        <title>Novel Thalassolituus-related marine hydrocarbonoclastic bacteria mediated algae-derived hydrocarbons mineralization in twilight zone of the northern South China Sea.</title>
        <authorList>
            <person name="Dong C."/>
        </authorList>
    </citation>
    <scope>NUCLEOTIDE SEQUENCE [LARGE SCALE GENOMIC DNA]</scope>
    <source>
        <strain evidence="6 7">IMCC1826</strain>
    </source>
</reference>
<organism evidence="6 7">
    <name type="scientific">Thalassolituus marinus</name>
    <dbReference type="NCBI Taxonomy" id="671053"/>
    <lineage>
        <taxon>Bacteria</taxon>
        <taxon>Pseudomonadati</taxon>
        <taxon>Pseudomonadota</taxon>
        <taxon>Gammaproteobacteria</taxon>
        <taxon>Oceanospirillales</taxon>
        <taxon>Oceanospirillaceae</taxon>
        <taxon>Thalassolituus</taxon>
    </lineage>
</organism>
<dbReference type="PROSITE" id="PS50931">
    <property type="entry name" value="HTH_LYSR"/>
    <property type="match status" value="1"/>
</dbReference>
<dbReference type="SUPFAM" id="SSF46785">
    <property type="entry name" value="Winged helix' DNA-binding domain"/>
    <property type="match status" value="1"/>
</dbReference>
<dbReference type="Pfam" id="PF00126">
    <property type="entry name" value="HTH_1"/>
    <property type="match status" value="1"/>
</dbReference>
<keyword evidence="4" id="KW-0804">Transcription</keyword>
<gene>
    <name evidence="6" type="ORF">I9W95_14325</name>
</gene>
<dbReference type="InterPro" id="IPR005119">
    <property type="entry name" value="LysR_subst-bd"/>
</dbReference>
<dbReference type="PANTHER" id="PTHR30537:SF74">
    <property type="entry name" value="HTH-TYPE TRANSCRIPTIONAL REGULATOR TRPI"/>
    <property type="match status" value="1"/>
</dbReference>
<evidence type="ECO:0000256" key="4">
    <source>
        <dbReference type="ARBA" id="ARBA00023163"/>
    </source>
</evidence>
<keyword evidence="3" id="KW-0238">DNA-binding</keyword>
<dbReference type="Gene3D" id="1.10.10.10">
    <property type="entry name" value="Winged helix-like DNA-binding domain superfamily/Winged helix DNA-binding domain"/>
    <property type="match status" value="1"/>
</dbReference>
<dbReference type="InterPro" id="IPR036390">
    <property type="entry name" value="WH_DNA-bd_sf"/>
</dbReference>
<dbReference type="InterPro" id="IPR000847">
    <property type="entry name" value="LysR_HTH_N"/>
</dbReference>
<keyword evidence="2" id="KW-0805">Transcription regulation</keyword>
<dbReference type="PANTHER" id="PTHR30537">
    <property type="entry name" value="HTH-TYPE TRANSCRIPTIONAL REGULATOR"/>
    <property type="match status" value="1"/>
</dbReference>
<dbReference type="Gene3D" id="3.40.190.10">
    <property type="entry name" value="Periplasmic binding protein-like II"/>
    <property type="match status" value="2"/>
</dbReference>
<dbReference type="RefSeq" id="WP_225676091.1">
    <property type="nucleotide sequence ID" value="NZ_JAEDAH010000091.1"/>
</dbReference>
<dbReference type="InterPro" id="IPR058163">
    <property type="entry name" value="LysR-type_TF_proteobact-type"/>
</dbReference>
<dbReference type="EMBL" id="JAEDAH010000091">
    <property type="protein sequence ID" value="MCA6064785.1"/>
    <property type="molecule type" value="Genomic_DNA"/>
</dbReference>
<evidence type="ECO:0000313" key="7">
    <source>
        <dbReference type="Proteomes" id="UP000714380"/>
    </source>
</evidence>
<keyword evidence="7" id="KW-1185">Reference proteome</keyword>
<comment type="similarity">
    <text evidence="1">Belongs to the LysR transcriptional regulatory family.</text>
</comment>
<evidence type="ECO:0000313" key="6">
    <source>
        <dbReference type="EMBL" id="MCA6064785.1"/>
    </source>
</evidence>
<dbReference type="InterPro" id="IPR036388">
    <property type="entry name" value="WH-like_DNA-bd_sf"/>
</dbReference>
<dbReference type="PRINTS" id="PR00039">
    <property type="entry name" value="HTHLYSR"/>
</dbReference>
<dbReference type="Proteomes" id="UP000714380">
    <property type="component" value="Unassembled WGS sequence"/>
</dbReference>
<accession>A0ABS7ZW19</accession>
<evidence type="ECO:0000256" key="3">
    <source>
        <dbReference type="ARBA" id="ARBA00023125"/>
    </source>
</evidence>
<dbReference type="Pfam" id="PF03466">
    <property type="entry name" value="LysR_substrate"/>
    <property type="match status" value="1"/>
</dbReference>
<evidence type="ECO:0000256" key="1">
    <source>
        <dbReference type="ARBA" id="ARBA00009437"/>
    </source>
</evidence>